<dbReference type="Proteomes" id="UP001305414">
    <property type="component" value="Unassembled WGS sequence"/>
</dbReference>
<protein>
    <submittedName>
        <fullName evidence="1">Uncharacterized protein</fullName>
    </submittedName>
</protein>
<evidence type="ECO:0000313" key="1">
    <source>
        <dbReference type="EMBL" id="KAK5632976.1"/>
    </source>
</evidence>
<dbReference type="AlphaFoldDB" id="A0AAN7ZB90"/>
<sequence>MGLGPVVPNEWSSVWYSSSKAAIWALVGSEPPIKVWRLFDGLIPPVIGVPIVDDSIGVGGFSPPTPHQVDGSPMEN</sequence>
<proteinExistence type="predicted"/>
<keyword evidence="2" id="KW-1185">Reference proteome</keyword>
<organism evidence="1 2">
    <name type="scientific">Xylaria bambusicola</name>
    <dbReference type="NCBI Taxonomy" id="326684"/>
    <lineage>
        <taxon>Eukaryota</taxon>
        <taxon>Fungi</taxon>
        <taxon>Dikarya</taxon>
        <taxon>Ascomycota</taxon>
        <taxon>Pezizomycotina</taxon>
        <taxon>Sordariomycetes</taxon>
        <taxon>Xylariomycetidae</taxon>
        <taxon>Xylariales</taxon>
        <taxon>Xylariaceae</taxon>
        <taxon>Xylaria</taxon>
    </lineage>
</organism>
<comment type="caution">
    <text evidence="1">The sequence shown here is derived from an EMBL/GenBank/DDBJ whole genome shotgun (WGS) entry which is preliminary data.</text>
</comment>
<dbReference type="EMBL" id="JAWHQM010000028">
    <property type="protein sequence ID" value="KAK5632976.1"/>
    <property type="molecule type" value="Genomic_DNA"/>
</dbReference>
<evidence type="ECO:0000313" key="2">
    <source>
        <dbReference type="Proteomes" id="UP001305414"/>
    </source>
</evidence>
<gene>
    <name evidence="1" type="ORF">RRF57_008690</name>
</gene>
<accession>A0AAN7ZB90</accession>
<name>A0AAN7ZB90_9PEZI</name>
<reference evidence="1 2" key="1">
    <citation type="submission" date="2023-10" db="EMBL/GenBank/DDBJ databases">
        <title>Draft genome sequence of Xylaria bambusicola isolate GMP-LS, the root and basal stem rot pathogen of sugarcane in Indonesia.</title>
        <authorList>
            <person name="Selvaraj P."/>
            <person name="Muralishankar V."/>
            <person name="Muruganantham S."/>
            <person name="Sp S."/>
            <person name="Haryani S."/>
            <person name="Lau K.J.X."/>
            <person name="Naqvi N.I."/>
        </authorList>
    </citation>
    <scope>NUCLEOTIDE SEQUENCE [LARGE SCALE GENOMIC DNA]</scope>
    <source>
        <strain evidence="1">GMP-LS</strain>
    </source>
</reference>